<dbReference type="Pfam" id="PF11906">
    <property type="entry name" value="DUF3426"/>
    <property type="match status" value="1"/>
</dbReference>
<dbReference type="EMBL" id="JAKZJU020000001">
    <property type="protein sequence ID" value="MDL2058606.1"/>
    <property type="molecule type" value="Genomic_DNA"/>
</dbReference>
<keyword evidence="2" id="KW-0812">Transmembrane</keyword>
<keyword evidence="4" id="KW-1185">Reference proteome</keyword>
<accession>A0ABT7IL18</accession>
<comment type="caution">
    <text evidence="3">The sequence shown here is derived from an EMBL/GenBank/DDBJ whole genome shotgun (WGS) entry which is preliminary data.</text>
</comment>
<dbReference type="InterPro" id="IPR021834">
    <property type="entry name" value="DUF3426"/>
</dbReference>
<evidence type="ECO:0000313" key="3">
    <source>
        <dbReference type="EMBL" id="MDL2058606.1"/>
    </source>
</evidence>
<feature type="region of interest" description="Disordered" evidence="1">
    <location>
        <begin position="61"/>
        <end position="106"/>
    </location>
</feature>
<sequence length="268" mass="28602">MAYITRCPTCGCIYEISVEELHRGGGYCRCGVCQCEFDAKESLREIDPEVLSSLLNRAAAPAAQPPEPPAPPPEPAAPAAAPQQAPLRASPAAAPQDFPVFTPKRDFPDGARRRGLPWGFWAAGSAVLLLVLAWQLLSLFGPALSRRVPGLVSLRQSVCTALPCPGPGSDKANPYAIEDFALRPQSYDRYEISFTLVNNGAGSERLPVIEVSFSDDKGLITTRRYLKPSEYAGQNAQGSIAGAGSVPVRFTFSLAGDRPASCQVKALD</sequence>
<protein>
    <submittedName>
        <fullName evidence="3">Zinc-ribbon and DUF3426 domain-containing protein</fullName>
    </submittedName>
</protein>
<feature type="transmembrane region" description="Helical" evidence="2">
    <location>
        <begin position="118"/>
        <end position="137"/>
    </location>
</feature>
<evidence type="ECO:0000313" key="4">
    <source>
        <dbReference type="Proteomes" id="UP001165481"/>
    </source>
</evidence>
<name>A0ABT7IL18_9BURK</name>
<feature type="compositionally biased region" description="Pro residues" evidence="1">
    <location>
        <begin position="63"/>
        <end position="76"/>
    </location>
</feature>
<reference evidence="3" key="1">
    <citation type="submission" date="2023-03" db="EMBL/GenBank/DDBJ databases">
        <title>Mesosutterella sp. nov. isolated from porcine feces.</title>
        <authorList>
            <person name="Yu S."/>
        </authorList>
    </citation>
    <scope>NUCLEOTIDE SEQUENCE</scope>
    <source>
        <strain evidence="3">AGMB02718</strain>
    </source>
</reference>
<evidence type="ECO:0000256" key="2">
    <source>
        <dbReference type="SAM" id="Phobius"/>
    </source>
</evidence>
<feature type="compositionally biased region" description="Low complexity" evidence="1">
    <location>
        <begin position="77"/>
        <end position="96"/>
    </location>
</feature>
<dbReference type="Proteomes" id="UP001165481">
    <property type="component" value="Unassembled WGS sequence"/>
</dbReference>
<organism evidence="3 4">
    <name type="scientific">Mesosutterella faecium</name>
    <dbReference type="NCBI Taxonomy" id="2925194"/>
    <lineage>
        <taxon>Bacteria</taxon>
        <taxon>Pseudomonadati</taxon>
        <taxon>Pseudomonadota</taxon>
        <taxon>Betaproteobacteria</taxon>
        <taxon>Burkholderiales</taxon>
        <taxon>Sutterellaceae</taxon>
        <taxon>Mesosutterella</taxon>
    </lineage>
</organism>
<gene>
    <name evidence="3" type="ORF">MUN46_001365</name>
</gene>
<evidence type="ECO:0000256" key="1">
    <source>
        <dbReference type="SAM" id="MobiDB-lite"/>
    </source>
</evidence>
<dbReference type="RefSeq" id="WP_243375820.1">
    <property type="nucleotide sequence ID" value="NZ_JAKZJU020000001.1"/>
</dbReference>
<keyword evidence="2" id="KW-1133">Transmembrane helix</keyword>
<keyword evidence="2" id="KW-0472">Membrane</keyword>
<proteinExistence type="predicted"/>